<dbReference type="OrthoDB" id="253013at2759"/>
<evidence type="ECO:0000256" key="2">
    <source>
        <dbReference type="SAM" id="SignalP"/>
    </source>
</evidence>
<feature type="compositionally biased region" description="Pro residues" evidence="1">
    <location>
        <begin position="241"/>
        <end position="252"/>
    </location>
</feature>
<feature type="chain" id="PRO_5018679586" evidence="2">
    <location>
        <begin position="18"/>
        <end position="302"/>
    </location>
</feature>
<feature type="compositionally biased region" description="Low complexity" evidence="1">
    <location>
        <begin position="292"/>
        <end position="302"/>
    </location>
</feature>
<dbReference type="Proteomes" id="UP000284403">
    <property type="component" value="Unassembled WGS sequence"/>
</dbReference>
<feature type="signal peptide" evidence="2">
    <location>
        <begin position="1"/>
        <end position="17"/>
    </location>
</feature>
<protein>
    <submittedName>
        <fullName evidence="3">Uncharacterized protein</fullName>
    </submittedName>
</protein>
<feature type="region of interest" description="Disordered" evidence="1">
    <location>
        <begin position="35"/>
        <end position="78"/>
    </location>
</feature>
<evidence type="ECO:0000313" key="3">
    <source>
        <dbReference type="EMBL" id="RNF15187.1"/>
    </source>
</evidence>
<dbReference type="EMBL" id="MKKU01000335">
    <property type="protein sequence ID" value="RNF15187.1"/>
    <property type="molecule type" value="Genomic_DNA"/>
</dbReference>
<proteinExistence type="predicted"/>
<evidence type="ECO:0000313" key="4">
    <source>
        <dbReference type="Proteomes" id="UP000284403"/>
    </source>
</evidence>
<keyword evidence="2" id="KW-0732">Signal</keyword>
<sequence length="302" mass="31536">MRLWFVLAQTLFRSTSADLVAARSRDGEDAAAVQANTGEAGGEGAPAAPSAGQARRAGGAASPAAEKKAAGSKRVPAAQRAVMAERENVRQVMEARRRTERSSVGFWWRWRAAMTRHRLLSAAADAAPPSLLGWYAQLPTSVAGDGAPRTAFLRSLTEAYPVVCSEGAALAGALFFPHAPPARGAEGGAEEPSLAVLDARLREAWQQYDLRCVQPAIAAAAPGSSEGSTAASSAARGTSGPPQPLPPPPPPRWRQKGVVQPAPLVTGATPSPPTSTQGPRRKPLPPPPPPQQQQQQPSKRTL</sequence>
<feature type="compositionally biased region" description="Low complexity" evidence="1">
    <location>
        <begin position="45"/>
        <end position="64"/>
    </location>
</feature>
<dbReference type="RefSeq" id="XP_029227409.1">
    <property type="nucleotide sequence ID" value="XM_029372529.1"/>
</dbReference>
<evidence type="ECO:0000256" key="1">
    <source>
        <dbReference type="SAM" id="MobiDB-lite"/>
    </source>
</evidence>
<dbReference type="AlphaFoldDB" id="A0A3R7L2R1"/>
<comment type="caution">
    <text evidence="3">The sequence shown here is derived from an EMBL/GenBank/DDBJ whole genome shotgun (WGS) entry which is preliminary data.</text>
</comment>
<feature type="compositionally biased region" description="Low complexity" evidence="1">
    <location>
        <begin position="220"/>
        <end position="240"/>
    </location>
</feature>
<gene>
    <name evidence="3" type="ORF">Tco025E_05636</name>
</gene>
<feature type="region of interest" description="Disordered" evidence="1">
    <location>
        <begin position="220"/>
        <end position="302"/>
    </location>
</feature>
<name>A0A3R7L2R1_9TRYP</name>
<keyword evidence="4" id="KW-1185">Reference proteome</keyword>
<reference evidence="3 4" key="1">
    <citation type="journal article" date="2018" name="BMC Genomics">
        <title>Genomic comparison of Trypanosoma conorhini and Trypanosoma rangeli to Trypanosoma cruzi strains of high and low virulence.</title>
        <authorList>
            <person name="Bradwell K.R."/>
            <person name="Koparde V.N."/>
            <person name="Matveyev A.V."/>
            <person name="Serrano M.G."/>
            <person name="Alves J.M."/>
            <person name="Parikh H."/>
            <person name="Huang B."/>
            <person name="Lee V."/>
            <person name="Espinosa-Alvarez O."/>
            <person name="Ortiz P.A."/>
            <person name="Costa-Martins A.G."/>
            <person name="Teixeira M.M."/>
            <person name="Buck G.A."/>
        </authorList>
    </citation>
    <scope>NUCLEOTIDE SEQUENCE [LARGE SCALE GENOMIC DNA]</scope>
    <source>
        <strain evidence="3 4">025E</strain>
    </source>
</reference>
<dbReference type="GeneID" id="40319247"/>
<accession>A0A3R7L2R1</accession>
<organism evidence="3 4">
    <name type="scientific">Trypanosoma conorhini</name>
    <dbReference type="NCBI Taxonomy" id="83891"/>
    <lineage>
        <taxon>Eukaryota</taxon>
        <taxon>Discoba</taxon>
        <taxon>Euglenozoa</taxon>
        <taxon>Kinetoplastea</taxon>
        <taxon>Metakinetoplastina</taxon>
        <taxon>Trypanosomatida</taxon>
        <taxon>Trypanosomatidae</taxon>
        <taxon>Trypanosoma</taxon>
    </lineage>
</organism>